<protein>
    <submittedName>
        <fullName evidence="1">Uncharacterized protein</fullName>
    </submittedName>
</protein>
<evidence type="ECO:0000313" key="1">
    <source>
        <dbReference type="EMBL" id="KAF8874962.1"/>
    </source>
</evidence>
<dbReference type="OrthoDB" id="3071593at2759"/>
<gene>
    <name evidence="1" type="ORF">CPB84DRAFT_558463</name>
</gene>
<proteinExistence type="predicted"/>
<sequence length="210" mass="23884">MTHHGSYLTKNSSRSTRAIDLCSLYNWYVSLKPLSRALTVKNVFFRLMDSLMFPRELQYAVINAIDISSSDGQHSLVNCSYANRALSVICQQRIFEYVEISYVAFDAEDIGVILHDDERTTGHKFLNLLAGSPHIGPYVRNLTMRTLPHRGRPKSAKYSTESSNTPFFSLYAIMPQLHNLKGFITSPADLYPWHSFEGRTKNFSLVSSHV</sequence>
<organism evidence="1 2">
    <name type="scientific">Gymnopilus junonius</name>
    <name type="common">Spectacular rustgill mushroom</name>
    <name type="synonym">Gymnopilus spectabilis subsp. junonius</name>
    <dbReference type="NCBI Taxonomy" id="109634"/>
    <lineage>
        <taxon>Eukaryota</taxon>
        <taxon>Fungi</taxon>
        <taxon>Dikarya</taxon>
        <taxon>Basidiomycota</taxon>
        <taxon>Agaricomycotina</taxon>
        <taxon>Agaricomycetes</taxon>
        <taxon>Agaricomycetidae</taxon>
        <taxon>Agaricales</taxon>
        <taxon>Agaricineae</taxon>
        <taxon>Hymenogastraceae</taxon>
        <taxon>Gymnopilus</taxon>
    </lineage>
</organism>
<accession>A0A9P5N9A2</accession>
<comment type="caution">
    <text evidence="1">The sequence shown here is derived from an EMBL/GenBank/DDBJ whole genome shotgun (WGS) entry which is preliminary data.</text>
</comment>
<dbReference type="EMBL" id="JADNYJ010000205">
    <property type="protein sequence ID" value="KAF8874962.1"/>
    <property type="molecule type" value="Genomic_DNA"/>
</dbReference>
<keyword evidence="2" id="KW-1185">Reference proteome</keyword>
<name>A0A9P5N9A2_GYMJU</name>
<reference evidence="1" key="1">
    <citation type="submission" date="2020-11" db="EMBL/GenBank/DDBJ databases">
        <authorList>
            <consortium name="DOE Joint Genome Institute"/>
            <person name="Ahrendt S."/>
            <person name="Riley R."/>
            <person name="Andreopoulos W."/>
            <person name="LaButti K."/>
            <person name="Pangilinan J."/>
            <person name="Ruiz-duenas F.J."/>
            <person name="Barrasa J.M."/>
            <person name="Sanchez-Garcia M."/>
            <person name="Camarero S."/>
            <person name="Miyauchi S."/>
            <person name="Serrano A."/>
            <person name="Linde D."/>
            <person name="Babiker R."/>
            <person name="Drula E."/>
            <person name="Ayuso-Fernandez I."/>
            <person name="Pacheco R."/>
            <person name="Padilla G."/>
            <person name="Ferreira P."/>
            <person name="Barriuso J."/>
            <person name="Kellner H."/>
            <person name="Castanera R."/>
            <person name="Alfaro M."/>
            <person name="Ramirez L."/>
            <person name="Pisabarro A.G."/>
            <person name="Kuo A."/>
            <person name="Tritt A."/>
            <person name="Lipzen A."/>
            <person name="He G."/>
            <person name="Yan M."/>
            <person name="Ng V."/>
            <person name="Cullen D."/>
            <person name="Martin F."/>
            <person name="Rosso M.-N."/>
            <person name="Henrissat B."/>
            <person name="Hibbett D."/>
            <person name="Martinez A.T."/>
            <person name="Grigoriev I.V."/>
        </authorList>
    </citation>
    <scope>NUCLEOTIDE SEQUENCE</scope>
    <source>
        <strain evidence="1">AH 44721</strain>
    </source>
</reference>
<dbReference type="AlphaFoldDB" id="A0A9P5N9A2"/>
<dbReference type="Proteomes" id="UP000724874">
    <property type="component" value="Unassembled WGS sequence"/>
</dbReference>
<evidence type="ECO:0000313" key="2">
    <source>
        <dbReference type="Proteomes" id="UP000724874"/>
    </source>
</evidence>